<dbReference type="InterPro" id="IPR051311">
    <property type="entry name" value="DedA_domain"/>
</dbReference>
<feature type="domain" description="VTT" evidence="2">
    <location>
        <begin position="23"/>
        <end position="143"/>
    </location>
</feature>
<comment type="caution">
    <text evidence="3">The sequence shown here is derived from an EMBL/GenBank/DDBJ whole genome shotgun (WGS) entry which is preliminary data.</text>
</comment>
<name>A0ABS3JMM1_9BACT</name>
<gene>
    <name evidence="3" type="ORF">J2I46_16165</name>
</gene>
<dbReference type="PANTHER" id="PTHR42709:SF2">
    <property type="entry name" value="INNER MEMBRANE PROTEIN YOHD"/>
    <property type="match status" value="1"/>
</dbReference>
<sequence>MSFQELMLTYGYPILFIGVMLESEAFLIVAAYLAHRGYFSLPIVIAVAALSSFTIAQFCFYIGHRYGSTFIAKRPKWQQRFLRVQTLLQRYGSGLVVGYRAMYGLRGVIPASLGLAGYSRPRFLAINALSAIIWAVVVALAGNSVAHAAEQVYVQIRQHDKLVILILLGLGTLWGLYRLYRQPEIKKVNTPTNLVDINQG</sequence>
<dbReference type="RefSeq" id="WP_207330070.1">
    <property type="nucleotide sequence ID" value="NZ_JAFMYW010000004.1"/>
</dbReference>
<feature type="transmembrane region" description="Helical" evidence="1">
    <location>
        <begin position="123"/>
        <end position="142"/>
    </location>
</feature>
<evidence type="ECO:0000259" key="2">
    <source>
        <dbReference type="Pfam" id="PF09335"/>
    </source>
</evidence>
<dbReference type="InterPro" id="IPR032816">
    <property type="entry name" value="VTT_dom"/>
</dbReference>
<dbReference type="EMBL" id="JAFMYW010000004">
    <property type="protein sequence ID" value="MBO0950132.1"/>
    <property type="molecule type" value="Genomic_DNA"/>
</dbReference>
<dbReference type="Proteomes" id="UP000664628">
    <property type="component" value="Unassembled WGS sequence"/>
</dbReference>
<proteinExistence type="predicted"/>
<evidence type="ECO:0000313" key="4">
    <source>
        <dbReference type="Proteomes" id="UP000664628"/>
    </source>
</evidence>
<accession>A0ABS3JMM1</accession>
<organism evidence="3 4">
    <name type="scientific">Fibrella forsythiae</name>
    <dbReference type="NCBI Taxonomy" id="2817061"/>
    <lineage>
        <taxon>Bacteria</taxon>
        <taxon>Pseudomonadati</taxon>
        <taxon>Bacteroidota</taxon>
        <taxon>Cytophagia</taxon>
        <taxon>Cytophagales</taxon>
        <taxon>Spirosomataceae</taxon>
        <taxon>Fibrella</taxon>
    </lineage>
</organism>
<feature type="transmembrane region" description="Helical" evidence="1">
    <location>
        <begin position="162"/>
        <end position="180"/>
    </location>
</feature>
<evidence type="ECO:0000313" key="3">
    <source>
        <dbReference type="EMBL" id="MBO0950132.1"/>
    </source>
</evidence>
<dbReference type="Pfam" id="PF09335">
    <property type="entry name" value="VTT_dom"/>
    <property type="match status" value="1"/>
</dbReference>
<keyword evidence="1" id="KW-1133">Transmembrane helix</keyword>
<keyword evidence="1" id="KW-0812">Transmembrane</keyword>
<feature type="transmembrane region" description="Helical" evidence="1">
    <location>
        <begin position="39"/>
        <end position="63"/>
    </location>
</feature>
<keyword evidence="4" id="KW-1185">Reference proteome</keyword>
<keyword evidence="1" id="KW-0472">Membrane</keyword>
<evidence type="ECO:0000256" key="1">
    <source>
        <dbReference type="SAM" id="Phobius"/>
    </source>
</evidence>
<protein>
    <submittedName>
        <fullName evidence="3">DedA family protein</fullName>
    </submittedName>
</protein>
<feature type="transmembrane region" description="Helical" evidence="1">
    <location>
        <begin position="12"/>
        <end position="33"/>
    </location>
</feature>
<dbReference type="PANTHER" id="PTHR42709">
    <property type="entry name" value="ALKALINE PHOSPHATASE LIKE PROTEIN"/>
    <property type="match status" value="1"/>
</dbReference>
<reference evidence="3 4" key="1">
    <citation type="submission" date="2021-03" db="EMBL/GenBank/DDBJ databases">
        <title>Fibrella sp. HMF5405 genome sequencing and assembly.</title>
        <authorList>
            <person name="Kang H."/>
            <person name="Kim H."/>
            <person name="Bae S."/>
            <person name="Joh K."/>
        </authorList>
    </citation>
    <scope>NUCLEOTIDE SEQUENCE [LARGE SCALE GENOMIC DNA]</scope>
    <source>
        <strain evidence="3 4">HMF5405</strain>
    </source>
</reference>